<dbReference type="SUPFAM" id="SSF103473">
    <property type="entry name" value="MFS general substrate transporter"/>
    <property type="match status" value="1"/>
</dbReference>
<keyword evidence="4 6" id="KW-1133">Transmembrane helix</keyword>
<dbReference type="InterPro" id="IPR036259">
    <property type="entry name" value="MFS_trans_sf"/>
</dbReference>
<name>A0A9E7R799_9EURY</name>
<dbReference type="PROSITE" id="PS50850">
    <property type="entry name" value="MFS"/>
    <property type="match status" value="1"/>
</dbReference>
<reference evidence="8" key="1">
    <citation type="submission" date="2022-09" db="EMBL/GenBank/DDBJ databases">
        <title>Diverse halophilic archaea isolated from saline environments.</title>
        <authorList>
            <person name="Cui H.-L."/>
        </authorList>
    </citation>
    <scope>NUCLEOTIDE SEQUENCE</scope>
    <source>
        <strain evidence="8">ZS-35-S2</strain>
    </source>
</reference>
<evidence type="ECO:0000259" key="7">
    <source>
        <dbReference type="PROSITE" id="PS50850"/>
    </source>
</evidence>
<dbReference type="PANTHER" id="PTHR43124:SF3">
    <property type="entry name" value="CHLORAMPHENICOL EFFLUX PUMP RV0191"/>
    <property type="match status" value="1"/>
</dbReference>
<dbReference type="Gene3D" id="1.20.1250.20">
    <property type="entry name" value="MFS general substrate transporter like domains"/>
    <property type="match status" value="1"/>
</dbReference>
<dbReference type="KEGG" id="ssai:N0B31_01125"/>
<keyword evidence="3 6" id="KW-0812">Transmembrane</keyword>
<keyword evidence="2" id="KW-1003">Cell membrane</keyword>
<evidence type="ECO:0000256" key="2">
    <source>
        <dbReference type="ARBA" id="ARBA00022475"/>
    </source>
</evidence>
<evidence type="ECO:0000313" key="9">
    <source>
        <dbReference type="Proteomes" id="UP001057580"/>
    </source>
</evidence>
<feature type="transmembrane region" description="Helical" evidence="6">
    <location>
        <begin position="83"/>
        <end position="106"/>
    </location>
</feature>
<feature type="transmembrane region" description="Helical" evidence="6">
    <location>
        <begin position="227"/>
        <end position="247"/>
    </location>
</feature>
<dbReference type="InterPro" id="IPR050189">
    <property type="entry name" value="MFS_Efflux_Transporters"/>
</dbReference>
<feature type="transmembrane region" description="Helical" evidence="6">
    <location>
        <begin position="147"/>
        <end position="167"/>
    </location>
</feature>
<feature type="transmembrane region" description="Helical" evidence="6">
    <location>
        <begin position="60"/>
        <end position="77"/>
    </location>
</feature>
<organism evidence="8 9">
    <name type="scientific">Salinirubellus salinus</name>
    <dbReference type="NCBI Taxonomy" id="1364945"/>
    <lineage>
        <taxon>Archaea</taxon>
        <taxon>Methanobacteriati</taxon>
        <taxon>Methanobacteriota</taxon>
        <taxon>Stenosarchaea group</taxon>
        <taxon>Halobacteria</taxon>
        <taxon>Halobacteriales</taxon>
        <taxon>Natronomonadaceae</taxon>
        <taxon>Salinirubellus</taxon>
    </lineage>
</organism>
<dbReference type="Pfam" id="PF07690">
    <property type="entry name" value="MFS_1"/>
    <property type="match status" value="1"/>
</dbReference>
<feature type="transmembrane region" description="Helical" evidence="6">
    <location>
        <begin position="283"/>
        <end position="306"/>
    </location>
</feature>
<sequence>MVFLVNFARVVFASLLDPIAVDFQVDEAALGAVATAAWFGSALPRVPTGYLLTKVPRHHVVLGSGGLLVGAAVFTSFSPTLPLVTLGAFLLGLSSGVYFIAANPLVSELFPGGVGRALGIHGTAAQLAAVGAPLFVVAVLVLGDWRLTFRLLAVAGVFATVAIYGAARRADLPDAGSEDRDLLGAARAQWRIVLTGVVVVGTVGFLWTGLFNFYVRYLSQVKGIAPGTGNLLLTLLFAAGVPAFFLTGRLADRFPNVPLLLGVVGGFLCCVLLLTLTGGFWPIVALTAVMGYVVHMLFPVADTYLLASLPDHHRASAYTAYSASAMIVQAGGSVVIGRLVAGGLPFDTVFLGLVGVVGAVLAAMVALHLTGRLPAGRVPGEADSSPAGETT</sequence>
<gene>
    <name evidence="8" type="ORF">N0B31_01125</name>
</gene>
<comment type="subcellular location">
    <subcellularLocation>
        <location evidence="1">Cell membrane</location>
        <topology evidence="1">Multi-pass membrane protein</topology>
    </subcellularLocation>
</comment>
<dbReference type="InterPro" id="IPR020846">
    <property type="entry name" value="MFS_dom"/>
</dbReference>
<dbReference type="GO" id="GO:0022857">
    <property type="term" value="F:transmembrane transporter activity"/>
    <property type="evidence" value="ECO:0007669"/>
    <property type="project" value="InterPro"/>
</dbReference>
<keyword evidence="9" id="KW-1185">Reference proteome</keyword>
<feature type="transmembrane region" description="Helical" evidence="6">
    <location>
        <begin position="118"/>
        <end position="141"/>
    </location>
</feature>
<feature type="transmembrane region" description="Helical" evidence="6">
    <location>
        <begin position="259"/>
        <end position="277"/>
    </location>
</feature>
<accession>A0A9E7R799</accession>
<feature type="transmembrane region" description="Helical" evidence="6">
    <location>
        <begin position="349"/>
        <end position="369"/>
    </location>
</feature>
<keyword evidence="5 6" id="KW-0472">Membrane</keyword>
<evidence type="ECO:0000256" key="4">
    <source>
        <dbReference type="ARBA" id="ARBA00022989"/>
    </source>
</evidence>
<evidence type="ECO:0000256" key="5">
    <source>
        <dbReference type="ARBA" id="ARBA00023136"/>
    </source>
</evidence>
<feature type="transmembrane region" description="Helical" evidence="6">
    <location>
        <begin position="318"/>
        <end position="337"/>
    </location>
</feature>
<protein>
    <submittedName>
        <fullName evidence="8">MFS transporter</fullName>
    </submittedName>
</protein>
<evidence type="ECO:0000256" key="1">
    <source>
        <dbReference type="ARBA" id="ARBA00004651"/>
    </source>
</evidence>
<evidence type="ECO:0000313" key="8">
    <source>
        <dbReference type="EMBL" id="UWM56922.1"/>
    </source>
</evidence>
<dbReference type="GO" id="GO:0005886">
    <property type="term" value="C:plasma membrane"/>
    <property type="evidence" value="ECO:0007669"/>
    <property type="project" value="UniProtKB-SubCell"/>
</dbReference>
<dbReference type="AlphaFoldDB" id="A0A9E7R799"/>
<evidence type="ECO:0000256" key="3">
    <source>
        <dbReference type="ARBA" id="ARBA00022692"/>
    </source>
</evidence>
<dbReference type="PANTHER" id="PTHR43124">
    <property type="entry name" value="PURINE EFFLUX PUMP PBUE"/>
    <property type="match status" value="1"/>
</dbReference>
<proteinExistence type="predicted"/>
<evidence type="ECO:0000256" key="6">
    <source>
        <dbReference type="SAM" id="Phobius"/>
    </source>
</evidence>
<feature type="transmembrane region" description="Helical" evidence="6">
    <location>
        <begin position="188"/>
        <end position="207"/>
    </location>
</feature>
<dbReference type="InterPro" id="IPR011701">
    <property type="entry name" value="MFS"/>
</dbReference>
<feature type="domain" description="Major facilitator superfamily (MFS) profile" evidence="7">
    <location>
        <begin position="1"/>
        <end position="374"/>
    </location>
</feature>
<dbReference type="EMBL" id="CP104003">
    <property type="protein sequence ID" value="UWM56922.1"/>
    <property type="molecule type" value="Genomic_DNA"/>
</dbReference>
<dbReference type="Proteomes" id="UP001057580">
    <property type="component" value="Chromosome"/>
</dbReference>